<organism evidence="1 2">
    <name type="scientific">Aspergillus mulundensis</name>
    <dbReference type="NCBI Taxonomy" id="1810919"/>
    <lineage>
        <taxon>Eukaryota</taxon>
        <taxon>Fungi</taxon>
        <taxon>Dikarya</taxon>
        <taxon>Ascomycota</taxon>
        <taxon>Pezizomycotina</taxon>
        <taxon>Eurotiomycetes</taxon>
        <taxon>Eurotiomycetidae</taxon>
        <taxon>Eurotiales</taxon>
        <taxon>Aspergillaceae</taxon>
        <taxon>Aspergillus</taxon>
        <taxon>Aspergillus subgen. Nidulantes</taxon>
    </lineage>
</organism>
<protein>
    <submittedName>
        <fullName evidence="1">Uncharacterized protein</fullName>
    </submittedName>
</protein>
<name>A0A3D8QRI1_9EURO</name>
<dbReference type="RefSeq" id="XP_026599578.1">
    <property type="nucleotide sequence ID" value="XM_026751846.1"/>
</dbReference>
<accession>A0A3D8QRI1</accession>
<evidence type="ECO:0000313" key="2">
    <source>
        <dbReference type="Proteomes" id="UP000256690"/>
    </source>
</evidence>
<reference evidence="1 2" key="1">
    <citation type="journal article" date="2018" name="IMA Fungus">
        <title>IMA Genome-F 9: Draft genome sequence of Annulohypoxylon stygium, Aspergillus mulundensis, Berkeleyomyces basicola (syn. Thielaviopsis basicola), Ceratocystis smalleyi, two Cercospora beticola strains, Coleophoma cylindrospora, Fusarium fracticaudum, Phialophora cf. hyalina, and Morchella septimelata.</title>
        <authorList>
            <person name="Wingfield B.D."/>
            <person name="Bills G.F."/>
            <person name="Dong Y."/>
            <person name="Huang W."/>
            <person name="Nel W.J."/>
            <person name="Swalarsk-Parry B.S."/>
            <person name="Vaghefi N."/>
            <person name="Wilken P.M."/>
            <person name="An Z."/>
            <person name="de Beer Z.W."/>
            <person name="De Vos L."/>
            <person name="Chen L."/>
            <person name="Duong T.A."/>
            <person name="Gao Y."/>
            <person name="Hammerbacher A."/>
            <person name="Kikkert J.R."/>
            <person name="Li Y."/>
            <person name="Li H."/>
            <person name="Li K."/>
            <person name="Li Q."/>
            <person name="Liu X."/>
            <person name="Ma X."/>
            <person name="Naidoo K."/>
            <person name="Pethybridge S.J."/>
            <person name="Sun J."/>
            <person name="Steenkamp E.T."/>
            <person name="van der Nest M.A."/>
            <person name="van Wyk S."/>
            <person name="Wingfield M.J."/>
            <person name="Xiong C."/>
            <person name="Yue Q."/>
            <person name="Zhang X."/>
        </authorList>
    </citation>
    <scope>NUCLEOTIDE SEQUENCE [LARGE SCALE GENOMIC DNA]</scope>
    <source>
        <strain evidence="1 2">DSM 5745</strain>
    </source>
</reference>
<dbReference type="AlphaFoldDB" id="A0A3D8QRI1"/>
<proteinExistence type="predicted"/>
<evidence type="ECO:0000313" key="1">
    <source>
        <dbReference type="EMBL" id="RDW64419.1"/>
    </source>
</evidence>
<dbReference type="OrthoDB" id="4499271at2759"/>
<dbReference type="Proteomes" id="UP000256690">
    <property type="component" value="Unassembled WGS sequence"/>
</dbReference>
<keyword evidence="2" id="KW-1185">Reference proteome</keyword>
<dbReference type="GeneID" id="38120200"/>
<dbReference type="EMBL" id="PVWQ01000014">
    <property type="protein sequence ID" value="RDW64419.1"/>
    <property type="molecule type" value="Genomic_DNA"/>
</dbReference>
<comment type="caution">
    <text evidence="1">The sequence shown here is derived from an EMBL/GenBank/DDBJ whole genome shotgun (WGS) entry which is preliminary data.</text>
</comment>
<sequence>MPRRFCLGAHPAAEAADILDTACIDNVSFGWLTVALLARDWGFGEVEIIVRDRDLIAARDTLASAGFRLCNDQFCDQLTDRRRPFLGGGDSAAPFMSPEELYSSNRPNKNHQPPAAHFHLDVHYEFCYVLKLYKKSSILRCIPVLEDDPRNDDPSCVWFSNDRRLPAPAPPDEHGPSGPWNALGPVRILSPATFVEVLTMLRCRDCGLPRELGWRQMWTQLALAQVQLDRPLRPDFKDVWEAAGDFFVRGVGAQDPLPKLSDLRRRLIADGEILAEELPIVMTFGCIGGPQSARGFDLEFKRA</sequence>
<gene>
    <name evidence="1" type="ORF">DSM5745_09830</name>
</gene>